<dbReference type="STRING" id="8022.A0A060YH26"/>
<accession>A0A060YH26</accession>
<dbReference type="EMBL" id="FR911504">
    <property type="protein sequence ID" value="CDQ91208.1"/>
    <property type="molecule type" value="Genomic_DNA"/>
</dbReference>
<evidence type="ECO:0000313" key="3">
    <source>
        <dbReference type="Proteomes" id="UP000193380"/>
    </source>
</evidence>
<reference evidence="2" key="1">
    <citation type="journal article" date="2014" name="Nat. Commun.">
        <title>The rainbow trout genome provides novel insights into evolution after whole-genome duplication in vertebrates.</title>
        <authorList>
            <person name="Berthelot C."/>
            <person name="Brunet F."/>
            <person name="Chalopin D."/>
            <person name="Juanchich A."/>
            <person name="Bernard M."/>
            <person name="Noel B."/>
            <person name="Bento P."/>
            <person name="Da Silva C."/>
            <person name="Labadie K."/>
            <person name="Alberti A."/>
            <person name="Aury J.M."/>
            <person name="Louis A."/>
            <person name="Dehais P."/>
            <person name="Bardou P."/>
            <person name="Montfort J."/>
            <person name="Klopp C."/>
            <person name="Cabau C."/>
            <person name="Gaspin C."/>
            <person name="Thorgaard G.H."/>
            <person name="Boussaha M."/>
            <person name="Quillet E."/>
            <person name="Guyomard R."/>
            <person name="Galiana D."/>
            <person name="Bobe J."/>
            <person name="Volff J.N."/>
            <person name="Genet C."/>
            <person name="Wincker P."/>
            <person name="Jaillon O."/>
            <person name="Roest Crollius H."/>
            <person name="Guiguen Y."/>
        </authorList>
    </citation>
    <scope>NUCLEOTIDE SEQUENCE [LARGE SCALE GENOMIC DNA]</scope>
</reference>
<dbReference type="Proteomes" id="UP000193380">
    <property type="component" value="Unassembled WGS sequence"/>
</dbReference>
<name>A0A060YH26_ONCMY</name>
<evidence type="ECO:0000313" key="2">
    <source>
        <dbReference type="EMBL" id="CDQ91208.1"/>
    </source>
</evidence>
<sequence>MSNVSSQKRQHFKGAEVSCSVKYFLFGFNIIFWLLGAAFLGIGLWAWAEKVRNIYYANIFMTFFQVSG</sequence>
<reference evidence="2" key="2">
    <citation type="submission" date="2014-03" db="EMBL/GenBank/DDBJ databases">
        <authorList>
            <person name="Genoscope - CEA"/>
        </authorList>
    </citation>
    <scope>NUCLEOTIDE SEQUENCE</scope>
</reference>
<protein>
    <submittedName>
        <fullName evidence="2">Uncharacterized protein</fullName>
    </submittedName>
</protein>
<keyword evidence="1" id="KW-0472">Membrane</keyword>
<dbReference type="AlphaFoldDB" id="A0A060YH26"/>
<keyword evidence="1" id="KW-0812">Transmembrane</keyword>
<organism evidence="2 3">
    <name type="scientific">Oncorhynchus mykiss</name>
    <name type="common">Rainbow trout</name>
    <name type="synonym">Salmo gairdneri</name>
    <dbReference type="NCBI Taxonomy" id="8022"/>
    <lineage>
        <taxon>Eukaryota</taxon>
        <taxon>Metazoa</taxon>
        <taxon>Chordata</taxon>
        <taxon>Craniata</taxon>
        <taxon>Vertebrata</taxon>
        <taxon>Euteleostomi</taxon>
        <taxon>Actinopterygii</taxon>
        <taxon>Neopterygii</taxon>
        <taxon>Teleostei</taxon>
        <taxon>Protacanthopterygii</taxon>
        <taxon>Salmoniformes</taxon>
        <taxon>Salmonidae</taxon>
        <taxon>Salmoninae</taxon>
        <taxon>Oncorhynchus</taxon>
    </lineage>
</organism>
<gene>
    <name evidence="2" type="ORF">GSONMT00047935001</name>
</gene>
<proteinExistence type="predicted"/>
<feature type="transmembrane region" description="Helical" evidence="1">
    <location>
        <begin position="21"/>
        <end position="48"/>
    </location>
</feature>
<keyword evidence="1" id="KW-1133">Transmembrane helix</keyword>
<dbReference type="PaxDb" id="8022-A0A060YH26"/>
<evidence type="ECO:0000256" key="1">
    <source>
        <dbReference type="SAM" id="Phobius"/>
    </source>
</evidence>